<dbReference type="Proteomes" id="UP001500218">
    <property type="component" value="Unassembled WGS sequence"/>
</dbReference>
<feature type="domain" description="Transcriptional repressor PaaX-like central Cas2-like" evidence="4">
    <location>
        <begin position="116"/>
        <end position="190"/>
    </location>
</feature>
<feature type="domain" description="Transcriptional repressor PaaX-like N-terminal" evidence="2">
    <location>
        <begin position="32"/>
        <end position="95"/>
    </location>
</feature>
<reference evidence="5 6" key="1">
    <citation type="journal article" date="2019" name="Int. J. Syst. Evol. Microbiol.">
        <title>The Global Catalogue of Microorganisms (GCM) 10K type strain sequencing project: providing services to taxonomists for standard genome sequencing and annotation.</title>
        <authorList>
            <consortium name="The Broad Institute Genomics Platform"/>
            <consortium name="The Broad Institute Genome Sequencing Center for Infectious Disease"/>
            <person name="Wu L."/>
            <person name="Ma J."/>
        </authorList>
    </citation>
    <scope>NUCLEOTIDE SEQUENCE [LARGE SCALE GENOMIC DNA]</scope>
    <source>
        <strain evidence="5 6">JCM 13250</strain>
    </source>
</reference>
<protein>
    <submittedName>
        <fullName evidence="5">PaaX family transcriptional regulator C-terminal domain-containing protein</fullName>
    </submittedName>
</protein>
<dbReference type="PANTHER" id="PTHR30319:SF1">
    <property type="entry name" value="TRANSCRIPTIONAL REPRESSOR PAAX"/>
    <property type="match status" value="1"/>
</dbReference>
<comment type="caution">
    <text evidence="5">The sequence shown here is derived from an EMBL/GenBank/DDBJ whole genome shotgun (WGS) entry which is preliminary data.</text>
</comment>
<dbReference type="Pfam" id="PF07848">
    <property type="entry name" value="PaaX"/>
    <property type="match status" value="1"/>
</dbReference>
<proteinExistence type="predicted"/>
<name>A0ABN2LXU9_9ACTN</name>
<feature type="region of interest" description="Disordered" evidence="1">
    <location>
        <begin position="311"/>
        <end position="340"/>
    </location>
</feature>
<dbReference type="InterPro" id="IPR013225">
    <property type="entry name" value="PaaX_C"/>
</dbReference>
<feature type="domain" description="Transcriptional repressor PaaX-like C-terminal" evidence="3">
    <location>
        <begin position="201"/>
        <end position="289"/>
    </location>
</feature>
<evidence type="ECO:0000313" key="6">
    <source>
        <dbReference type="Proteomes" id="UP001500218"/>
    </source>
</evidence>
<dbReference type="Gene3D" id="1.10.10.10">
    <property type="entry name" value="Winged helix-like DNA-binding domain superfamily/Winged helix DNA-binding domain"/>
    <property type="match status" value="1"/>
</dbReference>
<organism evidence="5 6">
    <name type="scientific">Luedemannella flava</name>
    <dbReference type="NCBI Taxonomy" id="349316"/>
    <lineage>
        <taxon>Bacteria</taxon>
        <taxon>Bacillati</taxon>
        <taxon>Actinomycetota</taxon>
        <taxon>Actinomycetes</taxon>
        <taxon>Micromonosporales</taxon>
        <taxon>Micromonosporaceae</taxon>
        <taxon>Luedemannella</taxon>
    </lineage>
</organism>
<evidence type="ECO:0000259" key="4">
    <source>
        <dbReference type="Pfam" id="PF20803"/>
    </source>
</evidence>
<sequence length="340" mass="36568">MNPFSLEAVLPDIATESVRLPRRQTGGSPQDTAVTLLADYTLRTRGWLPSAAIVELLGEAGVSTGNARTAISRLAHRGVLESRQHGRRTAYRLTTAAATALSIGGRALAGFTTQAESWDGQWTVVAFSLPHGSDAQRRALRGRLRWLGFTILYDGLWVSPQELPDRKATELADITGGAITVFRARHVEFGSIATRDPLAAWDLAAIAGEYQAYVEQWEALLPRVRAGDVVGPEAVRTRTEVMDAYRQFVVLDPRLPQRLMPPGWPRERAREVFVAVYDGLAGAALTHVTEAVARRGGTMTPDVATHSVADLLDGPQVVPEGSASTSSMVSRKSPVAGAGA</sequence>
<dbReference type="InterPro" id="IPR036388">
    <property type="entry name" value="WH-like_DNA-bd_sf"/>
</dbReference>
<dbReference type="InterPro" id="IPR012906">
    <property type="entry name" value="PaaX-like_N"/>
</dbReference>
<dbReference type="EMBL" id="BAAALT010000062">
    <property type="protein sequence ID" value="GAA1802121.1"/>
    <property type="molecule type" value="Genomic_DNA"/>
</dbReference>
<dbReference type="Pfam" id="PF20803">
    <property type="entry name" value="PaaX_M"/>
    <property type="match status" value="1"/>
</dbReference>
<evidence type="ECO:0000256" key="1">
    <source>
        <dbReference type="SAM" id="MobiDB-lite"/>
    </source>
</evidence>
<dbReference type="InterPro" id="IPR048846">
    <property type="entry name" value="PaaX-like_central"/>
</dbReference>
<dbReference type="Gene3D" id="3.30.70.2650">
    <property type="match status" value="1"/>
</dbReference>
<dbReference type="Pfam" id="PF08223">
    <property type="entry name" value="PaaX_C"/>
    <property type="match status" value="1"/>
</dbReference>
<dbReference type="Gene3D" id="1.20.58.1460">
    <property type="match status" value="1"/>
</dbReference>
<evidence type="ECO:0000313" key="5">
    <source>
        <dbReference type="EMBL" id="GAA1802121.1"/>
    </source>
</evidence>
<dbReference type="RefSeq" id="WP_344129835.1">
    <property type="nucleotide sequence ID" value="NZ_BAAALT010000062.1"/>
</dbReference>
<keyword evidence="6" id="KW-1185">Reference proteome</keyword>
<evidence type="ECO:0000259" key="2">
    <source>
        <dbReference type="Pfam" id="PF07848"/>
    </source>
</evidence>
<dbReference type="PANTHER" id="PTHR30319">
    <property type="entry name" value="PHENYLACETIC ACID REGULATOR-RELATED TRANSCRIPTIONAL REPRESSOR"/>
    <property type="match status" value="1"/>
</dbReference>
<gene>
    <name evidence="5" type="ORF">GCM10009682_24990</name>
</gene>
<accession>A0ABN2LXU9</accession>
<evidence type="ECO:0000259" key="3">
    <source>
        <dbReference type="Pfam" id="PF08223"/>
    </source>
</evidence>